<comment type="caution">
    <text evidence="9">The sequence shown here is derived from an EMBL/GenBank/DDBJ whole genome shotgun (WGS) entry which is preliminary data.</text>
</comment>
<evidence type="ECO:0000313" key="9">
    <source>
        <dbReference type="EMBL" id="PKT81469.1"/>
    </source>
</evidence>
<comment type="pathway">
    <text evidence="1 7 8">Carbohydrate degradation; glycolysis; D-glyceraldehyde 3-phosphate and glycerone phosphate from D-glucose: step 2/4.</text>
</comment>
<dbReference type="GO" id="GO:0005829">
    <property type="term" value="C:cytosol"/>
    <property type="evidence" value="ECO:0007669"/>
    <property type="project" value="TreeGrafter"/>
</dbReference>
<dbReference type="GO" id="GO:0051156">
    <property type="term" value="P:glucose 6-phosphate metabolic process"/>
    <property type="evidence" value="ECO:0007669"/>
    <property type="project" value="TreeGrafter"/>
</dbReference>
<evidence type="ECO:0000256" key="3">
    <source>
        <dbReference type="ARBA" id="ARBA00022432"/>
    </source>
</evidence>
<dbReference type="HAMAP" id="MF_00473">
    <property type="entry name" value="G6P_isomerase"/>
    <property type="match status" value="1"/>
</dbReference>
<comment type="similarity">
    <text evidence="2 7 8">Belongs to the GPI family.</text>
</comment>
<dbReference type="InterPro" id="IPR046348">
    <property type="entry name" value="SIS_dom_sf"/>
</dbReference>
<dbReference type="PROSITE" id="PS00174">
    <property type="entry name" value="P_GLUCOSE_ISOMERASE_2"/>
    <property type="match status" value="1"/>
</dbReference>
<dbReference type="CDD" id="cd05015">
    <property type="entry name" value="SIS_PGI_1"/>
    <property type="match status" value="1"/>
</dbReference>
<dbReference type="InterPro" id="IPR035476">
    <property type="entry name" value="SIS_PGI_1"/>
</dbReference>
<keyword evidence="7" id="KW-0963">Cytoplasm</keyword>
<feature type="active site" evidence="7">
    <location>
        <position position="296"/>
    </location>
</feature>
<evidence type="ECO:0000256" key="1">
    <source>
        <dbReference type="ARBA" id="ARBA00004926"/>
    </source>
</evidence>
<feature type="active site" evidence="7">
    <location>
        <position position="412"/>
    </location>
</feature>
<dbReference type="PANTHER" id="PTHR11469">
    <property type="entry name" value="GLUCOSE-6-PHOSPHATE ISOMERASE"/>
    <property type="match status" value="1"/>
</dbReference>
<dbReference type="UniPathway" id="UPA00138"/>
<keyword evidence="5 7" id="KW-0413">Isomerase</keyword>
<protein>
    <recommendedName>
        <fullName evidence="7">Glucose-6-phosphate isomerase</fullName>
        <shortName evidence="7">GPI</shortName>
        <ecNumber evidence="7">5.3.1.9</ecNumber>
    </recommendedName>
    <alternativeName>
        <fullName evidence="7">Phosphoglucose isomerase</fullName>
        <shortName evidence="7">PGI</shortName>
    </alternativeName>
    <alternativeName>
        <fullName evidence="7">Phosphohexose isomerase</fullName>
        <shortName evidence="7">PHI</shortName>
    </alternativeName>
</protein>
<dbReference type="Pfam" id="PF00342">
    <property type="entry name" value="PGI"/>
    <property type="match status" value="1"/>
</dbReference>
<comment type="catalytic activity">
    <reaction evidence="6 7 8">
        <text>alpha-D-glucose 6-phosphate = beta-D-fructose 6-phosphate</text>
        <dbReference type="Rhea" id="RHEA:11816"/>
        <dbReference type="ChEBI" id="CHEBI:57634"/>
        <dbReference type="ChEBI" id="CHEBI:58225"/>
        <dbReference type="EC" id="5.3.1.9"/>
    </reaction>
</comment>
<dbReference type="Proteomes" id="UP000233350">
    <property type="component" value="Unassembled WGS sequence"/>
</dbReference>
<accession>A0A2N3PJZ2</accession>
<sequence>MLNLSDTYRDFSQDYSNLFIKDNLDLFFQKVLVERNSQLSGYYDLPFKDNQEIFDYLEYNTKFLESITNIIIVGIGGSSLGTKAIDTLLSHQNNRKKIKLRFLEHTDPIMIQKDLRRVKYEDTLFIVISKSGLTVETTSLFKYILARFSLLKSDRKNHLLAITDSNSPLQKWCQKERIQNITISPNIGGRFSVLSAVGLLPLAILGYDIKKILQGAKQINDDFFINRKDNILKKALFLAKNETTYPINVLFSYSSVFRHFNAWYVQLWGESLGKLDTYQQKRGLTPIALIGSIDQHSFLQLIMQGPANKTITFLSVENLSQKPLYIPDISLEGLEATDFVNQTSFNQLLKLQCISTKESVISQNVPVDSIVLDSLNEQSVGALVFYYELLTSCVGILLQIDTYNQPGVEFGKKILREKFTHS</sequence>
<name>A0A2N3PJZ2_9HELI</name>
<keyword evidence="10" id="KW-1185">Reference proteome</keyword>
<feature type="active site" description="Proton donor" evidence="7">
    <location>
        <position position="270"/>
    </location>
</feature>
<evidence type="ECO:0000313" key="10">
    <source>
        <dbReference type="Proteomes" id="UP000233350"/>
    </source>
</evidence>
<evidence type="ECO:0000256" key="2">
    <source>
        <dbReference type="ARBA" id="ARBA00006604"/>
    </source>
</evidence>
<dbReference type="GO" id="GO:0097367">
    <property type="term" value="F:carbohydrate derivative binding"/>
    <property type="evidence" value="ECO:0007669"/>
    <property type="project" value="InterPro"/>
</dbReference>
<gene>
    <name evidence="7" type="primary">pgi</name>
    <name evidence="9" type="ORF">BCM31_07360</name>
</gene>
<evidence type="ECO:0000256" key="5">
    <source>
        <dbReference type="ARBA" id="ARBA00023235"/>
    </source>
</evidence>
<dbReference type="OrthoDB" id="140919at2"/>
<comment type="function">
    <text evidence="7">Catalyzes the reversible isomerization of glucose-6-phosphate to fructose-6-phosphate.</text>
</comment>
<comment type="pathway">
    <text evidence="7">Carbohydrate biosynthesis; gluconeogenesis.</text>
</comment>
<keyword evidence="3 7" id="KW-0312">Gluconeogenesis</keyword>
<dbReference type="NCBIfam" id="NF003016">
    <property type="entry name" value="PRK03868.1"/>
    <property type="match status" value="1"/>
</dbReference>
<dbReference type="STRING" id="556267.HWAG_01108"/>
<dbReference type="PANTHER" id="PTHR11469:SF1">
    <property type="entry name" value="GLUCOSE-6-PHOSPHATE ISOMERASE"/>
    <property type="match status" value="1"/>
</dbReference>
<dbReference type="EMBL" id="MBPK01000022">
    <property type="protein sequence ID" value="PKT81469.1"/>
    <property type="molecule type" value="Genomic_DNA"/>
</dbReference>
<organism evidence="9 10">
    <name type="scientific">Helicobacter winghamensis</name>
    <dbReference type="NCBI Taxonomy" id="157268"/>
    <lineage>
        <taxon>Bacteria</taxon>
        <taxon>Pseudomonadati</taxon>
        <taxon>Campylobacterota</taxon>
        <taxon>Epsilonproteobacteria</taxon>
        <taxon>Campylobacterales</taxon>
        <taxon>Helicobacteraceae</taxon>
        <taxon>Helicobacter</taxon>
    </lineage>
</organism>
<dbReference type="AlphaFoldDB" id="A0A2N3PJZ2"/>
<dbReference type="InterPro" id="IPR001672">
    <property type="entry name" value="G6P_Isomerase"/>
</dbReference>
<dbReference type="Gene3D" id="3.40.50.10490">
    <property type="entry name" value="Glucose-6-phosphate isomerase like protein, domain 1"/>
    <property type="match status" value="2"/>
</dbReference>
<dbReference type="GO" id="GO:0048029">
    <property type="term" value="F:monosaccharide binding"/>
    <property type="evidence" value="ECO:0007669"/>
    <property type="project" value="TreeGrafter"/>
</dbReference>
<dbReference type="GO" id="GO:0006096">
    <property type="term" value="P:glycolytic process"/>
    <property type="evidence" value="ECO:0007669"/>
    <property type="project" value="UniProtKB-UniRule"/>
</dbReference>
<evidence type="ECO:0000256" key="8">
    <source>
        <dbReference type="RuleBase" id="RU000612"/>
    </source>
</evidence>
<dbReference type="RefSeq" id="WP_101313076.1">
    <property type="nucleotide sequence ID" value="NZ_CP063529.1"/>
</dbReference>
<dbReference type="GO" id="GO:0006094">
    <property type="term" value="P:gluconeogenesis"/>
    <property type="evidence" value="ECO:0007669"/>
    <property type="project" value="UniProtKB-UniRule"/>
</dbReference>
<comment type="subcellular location">
    <subcellularLocation>
        <location evidence="7">Cytoplasm</location>
    </subcellularLocation>
</comment>
<dbReference type="EC" id="5.3.1.9" evidence="7"/>
<evidence type="ECO:0000256" key="7">
    <source>
        <dbReference type="HAMAP-Rule" id="MF_00473"/>
    </source>
</evidence>
<dbReference type="CDD" id="cd05016">
    <property type="entry name" value="SIS_PGI_2"/>
    <property type="match status" value="1"/>
</dbReference>
<reference evidence="9 10" key="1">
    <citation type="submission" date="2016-07" db="EMBL/GenBank/DDBJ databases">
        <title>Detection of Helicobacter winghamensis from caecal content of red fox (Vulpes vulpes).</title>
        <authorList>
            <person name="Zanoni R.G."/>
            <person name="Florio D."/>
            <person name="Caffara M."/>
            <person name="Renzi M."/>
            <person name="Parisi A."/>
            <person name="Pasquali F."/>
            <person name="Manfreda G."/>
        </authorList>
    </citation>
    <scope>NUCLEOTIDE SEQUENCE [LARGE SCALE GENOMIC DNA]</scope>
    <source>
        <strain evidence="9 10">295_13</strain>
    </source>
</reference>
<evidence type="ECO:0000256" key="4">
    <source>
        <dbReference type="ARBA" id="ARBA00023152"/>
    </source>
</evidence>
<dbReference type="InterPro" id="IPR035482">
    <property type="entry name" value="SIS_PGI_2"/>
</dbReference>
<evidence type="ECO:0000256" key="6">
    <source>
        <dbReference type="ARBA" id="ARBA00029321"/>
    </source>
</evidence>
<dbReference type="PROSITE" id="PS51463">
    <property type="entry name" value="P_GLUCOSE_ISOMERASE_3"/>
    <property type="match status" value="1"/>
</dbReference>
<dbReference type="GO" id="GO:0004347">
    <property type="term" value="F:glucose-6-phosphate isomerase activity"/>
    <property type="evidence" value="ECO:0007669"/>
    <property type="project" value="UniProtKB-UniRule"/>
</dbReference>
<keyword evidence="4 7" id="KW-0324">Glycolysis</keyword>
<dbReference type="PRINTS" id="PR00662">
    <property type="entry name" value="G6PISOMERASE"/>
</dbReference>
<proteinExistence type="inferred from homology"/>
<dbReference type="InterPro" id="IPR018189">
    <property type="entry name" value="Phosphoglucose_isomerase_CS"/>
</dbReference>
<dbReference type="SUPFAM" id="SSF53697">
    <property type="entry name" value="SIS domain"/>
    <property type="match status" value="1"/>
</dbReference>
<dbReference type="UniPathway" id="UPA00109">
    <property type="reaction ID" value="UER00181"/>
</dbReference>